<gene>
    <name evidence="4" type="ORF">TPC1_16707</name>
</gene>
<reference evidence="4" key="1">
    <citation type="submission" date="2015-07" db="EMBL/GenBank/DDBJ databases">
        <title>Adaptation to a free-living lifestyle via gene acquisitions in the diplomonad Trepomonas sp. PC1.</title>
        <authorList>
            <person name="Xu F."/>
            <person name="Jerlstrom-Hultqvist J."/>
            <person name="Kolisko M."/>
            <person name="Simpson A.G.B."/>
            <person name="Roger A.J."/>
            <person name="Svard S.G."/>
            <person name="Andersson J.O."/>
        </authorList>
    </citation>
    <scope>NUCLEOTIDE SEQUENCE</scope>
    <source>
        <strain evidence="4">PC1</strain>
    </source>
</reference>
<feature type="non-terminal residue" evidence="4">
    <location>
        <position position="1"/>
    </location>
</feature>
<feature type="non-terminal residue" evidence="4">
    <location>
        <position position="161"/>
    </location>
</feature>
<dbReference type="SUPFAM" id="SSF46689">
    <property type="entry name" value="Homeodomain-like"/>
    <property type="match status" value="1"/>
</dbReference>
<name>A0A146K3Z9_9EUKA</name>
<organism evidence="4">
    <name type="scientific">Trepomonas sp. PC1</name>
    <dbReference type="NCBI Taxonomy" id="1076344"/>
    <lineage>
        <taxon>Eukaryota</taxon>
        <taxon>Metamonada</taxon>
        <taxon>Diplomonadida</taxon>
        <taxon>Hexamitidae</taxon>
        <taxon>Hexamitinae</taxon>
        <taxon>Trepomonas</taxon>
    </lineage>
</organism>
<keyword evidence="2" id="KW-0804">Transcription</keyword>
<proteinExistence type="predicted"/>
<evidence type="ECO:0000256" key="2">
    <source>
        <dbReference type="ARBA" id="ARBA00023163"/>
    </source>
</evidence>
<evidence type="ECO:0000313" key="4">
    <source>
        <dbReference type="EMBL" id="JAP91623.1"/>
    </source>
</evidence>
<accession>A0A146K3Z9</accession>
<dbReference type="EMBL" id="GDID01004983">
    <property type="protein sequence ID" value="JAP91623.1"/>
    <property type="molecule type" value="Transcribed_RNA"/>
</dbReference>
<dbReference type="GO" id="GO:0003677">
    <property type="term" value="F:DNA binding"/>
    <property type="evidence" value="ECO:0007669"/>
    <property type="project" value="InterPro"/>
</dbReference>
<dbReference type="AlphaFoldDB" id="A0A146K3Z9"/>
<protein>
    <submittedName>
        <fullName evidence="4">GARP-like protein 1</fullName>
    </submittedName>
</protein>
<sequence>KQVMSRSLYDIPEDQNQNEEHNDEFLIQQLINIQVPTRIFINEDERPIKQISDDNSLEIDKTTYKWTPEAHRRFAVATLALGISTVTPRYIEKVLCDEKLNREKIGSHLQKFRIAIAKFNHIEIQQIKNHHYSAKCGDLEKEICLKWKNSDFEGFTLEQIK</sequence>
<dbReference type="InterPro" id="IPR009057">
    <property type="entry name" value="Homeodomain-like_sf"/>
</dbReference>
<keyword evidence="3" id="KW-0539">Nucleus</keyword>
<dbReference type="NCBIfam" id="TIGR01557">
    <property type="entry name" value="myb_SHAQKYF"/>
    <property type="match status" value="1"/>
</dbReference>
<dbReference type="Gene3D" id="1.10.10.60">
    <property type="entry name" value="Homeodomain-like"/>
    <property type="match status" value="1"/>
</dbReference>
<dbReference type="InterPro" id="IPR006447">
    <property type="entry name" value="Myb_dom_plants"/>
</dbReference>
<evidence type="ECO:0000256" key="3">
    <source>
        <dbReference type="ARBA" id="ARBA00023242"/>
    </source>
</evidence>
<evidence type="ECO:0000256" key="1">
    <source>
        <dbReference type="ARBA" id="ARBA00023015"/>
    </source>
</evidence>
<keyword evidence="1" id="KW-0805">Transcription regulation</keyword>